<sequence length="234" mass="25801">MGSSVSIGRGSESATKPRFSIRLKSRKSSSSLNGQNPIAQFGSRPNGSSFSRFSDVGSKDETFFDSRAWLDSDCDEDFVSVNGDFTPSRGSISNHRNSFTESPRHSKSQDTDRPSNVKPGESSPTEKKKRLYDLLQDSFDDIYKLSNEAKVVGGNGEVKPLNFDDHLQKSAVETPYLSKSNSIRSGGEKTPNRYSKPPKPKSANATKCCMPSLVTSLSFHERKKKDSPGRTFIE</sequence>
<feature type="compositionally biased region" description="Polar residues" evidence="1">
    <location>
        <begin position="83"/>
        <end position="101"/>
    </location>
</feature>
<accession>A0AAP0I4G7</accession>
<reference evidence="2 3" key="1">
    <citation type="submission" date="2024-01" db="EMBL/GenBank/DDBJ databases">
        <title>Genome assemblies of Stephania.</title>
        <authorList>
            <person name="Yang L."/>
        </authorList>
    </citation>
    <scope>NUCLEOTIDE SEQUENCE [LARGE SCALE GENOMIC DNA]</scope>
    <source>
        <strain evidence="2">YNDBR</strain>
        <tissue evidence="2">Leaf</tissue>
    </source>
</reference>
<dbReference type="Proteomes" id="UP001420932">
    <property type="component" value="Unassembled WGS sequence"/>
</dbReference>
<evidence type="ECO:0000256" key="1">
    <source>
        <dbReference type="SAM" id="MobiDB-lite"/>
    </source>
</evidence>
<evidence type="ECO:0000313" key="2">
    <source>
        <dbReference type="EMBL" id="KAK9108453.1"/>
    </source>
</evidence>
<gene>
    <name evidence="2" type="ORF">Syun_024464</name>
</gene>
<feature type="compositionally biased region" description="Polar residues" evidence="1">
    <location>
        <begin position="33"/>
        <end position="52"/>
    </location>
</feature>
<protein>
    <submittedName>
        <fullName evidence="2">Uncharacterized protein</fullName>
    </submittedName>
</protein>
<feature type="compositionally biased region" description="Basic and acidic residues" evidence="1">
    <location>
        <begin position="102"/>
        <end position="115"/>
    </location>
</feature>
<dbReference type="EMBL" id="JBBNAF010000010">
    <property type="protein sequence ID" value="KAK9108453.1"/>
    <property type="molecule type" value="Genomic_DNA"/>
</dbReference>
<feature type="region of interest" description="Disordered" evidence="1">
    <location>
        <begin position="172"/>
        <end position="207"/>
    </location>
</feature>
<dbReference type="AlphaFoldDB" id="A0AAP0I4G7"/>
<keyword evidence="3" id="KW-1185">Reference proteome</keyword>
<dbReference type="PANTHER" id="PTHR34280">
    <property type="entry name" value="OS01G0920100 PROTEIN"/>
    <property type="match status" value="1"/>
</dbReference>
<organism evidence="2 3">
    <name type="scientific">Stephania yunnanensis</name>
    <dbReference type="NCBI Taxonomy" id="152371"/>
    <lineage>
        <taxon>Eukaryota</taxon>
        <taxon>Viridiplantae</taxon>
        <taxon>Streptophyta</taxon>
        <taxon>Embryophyta</taxon>
        <taxon>Tracheophyta</taxon>
        <taxon>Spermatophyta</taxon>
        <taxon>Magnoliopsida</taxon>
        <taxon>Ranunculales</taxon>
        <taxon>Menispermaceae</taxon>
        <taxon>Menispermoideae</taxon>
        <taxon>Cissampelideae</taxon>
        <taxon>Stephania</taxon>
    </lineage>
</organism>
<dbReference type="PANTHER" id="PTHR34280:SF2">
    <property type="entry name" value="OS01G0920100 PROTEIN"/>
    <property type="match status" value="1"/>
</dbReference>
<name>A0AAP0I4G7_9MAGN</name>
<dbReference type="InterPro" id="IPR038947">
    <property type="entry name" value="At3g27210-like"/>
</dbReference>
<proteinExistence type="predicted"/>
<comment type="caution">
    <text evidence="2">The sequence shown here is derived from an EMBL/GenBank/DDBJ whole genome shotgun (WGS) entry which is preliminary data.</text>
</comment>
<feature type="region of interest" description="Disordered" evidence="1">
    <location>
        <begin position="83"/>
        <end position="131"/>
    </location>
</feature>
<evidence type="ECO:0000313" key="3">
    <source>
        <dbReference type="Proteomes" id="UP001420932"/>
    </source>
</evidence>
<feature type="region of interest" description="Disordered" evidence="1">
    <location>
        <begin position="1"/>
        <end position="57"/>
    </location>
</feature>